<evidence type="ECO:0000256" key="2">
    <source>
        <dbReference type="ARBA" id="ARBA00022692"/>
    </source>
</evidence>
<accession>A0A8K0P0E7</accession>
<dbReference type="GO" id="GO:0055075">
    <property type="term" value="P:potassium ion homeostasis"/>
    <property type="evidence" value="ECO:0007669"/>
    <property type="project" value="TreeGrafter"/>
</dbReference>
<dbReference type="InterPro" id="IPR004842">
    <property type="entry name" value="SLC12A_fam"/>
</dbReference>
<keyword evidence="4" id="KW-0472">Membrane</keyword>
<evidence type="ECO:0000313" key="6">
    <source>
        <dbReference type="EMBL" id="KAG8226579.1"/>
    </source>
</evidence>
<dbReference type="EMBL" id="KZ308289">
    <property type="protein sequence ID" value="KAG8226579.1"/>
    <property type="molecule type" value="Genomic_DNA"/>
</dbReference>
<proteinExistence type="predicted"/>
<dbReference type="OrthoDB" id="2020542at2759"/>
<gene>
    <name evidence="6" type="ORF">J437_LFUL007271</name>
</gene>
<name>A0A8K0P0E7_LADFU</name>
<evidence type="ECO:0000313" key="7">
    <source>
        <dbReference type="Proteomes" id="UP000792457"/>
    </source>
</evidence>
<dbReference type="GO" id="GO:0016020">
    <property type="term" value="C:membrane"/>
    <property type="evidence" value="ECO:0007669"/>
    <property type="project" value="UniProtKB-SubCell"/>
</dbReference>
<evidence type="ECO:0000256" key="3">
    <source>
        <dbReference type="ARBA" id="ARBA00022989"/>
    </source>
</evidence>
<keyword evidence="2" id="KW-0812">Transmembrane</keyword>
<evidence type="ECO:0000256" key="1">
    <source>
        <dbReference type="ARBA" id="ARBA00004141"/>
    </source>
</evidence>
<sequence>MTLLLPYLINTRNNWAGCRLRVFALANSKDNLEMEQISIANLLSKFRIDYSDLTMIRDITQRPQDGSKAFFASLIQNFRGRKTGNSENET</sequence>
<dbReference type="PANTHER" id="PTHR11827">
    <property type="entry name" value="SOLUTE CARRIER FAMILY 12, CATION COTRANSPORTERS"/>
    <property type="match status" value="1"/>
</dbReference>
<dbReference type="Proteomes" id="UP000792457">
    <property type="component" value="Unassembled WGS sequence"/>
</dbReference>
<feature type="domain" description="SLC12A transporter C-terminal" evidence="5">
    <location>
        <begin position="1"/>
        <end position="87"/>
    </location>
</feature>
<feature type="non-terminal residue" evidence="6">
    <location>
        <position position="90"/>
    </location>
</feature>
<dbReference type="GO" id="GO:1990573">
    <property type="term" value="P:potassium ion import across plasma membrane"/>
    <property type="evidence" value="ECO:0007669"/>
    <property type="project" value="TreeGrafter"/>
</dbReference>
<comment type="subcellular location">
    <subcellularLocation>
        <location evidence="1">Membrane</location>
        <topology evidence="1">Multi-pass membrane protein</topology>
    </subcellularLocation>
</comment>
<keyword evidence="3" id="KW-1133">Transmembrane helix</keyword>
<dbReference type="GO" id="GO:0008511">
    <property type="term" value="F:sodium:potassium:chloride symporter activity"/>
    <property type="evidence" value="ECO:0007669"/>
    <property type="project" value="TreeGrafter"/>
</dbReference>
<evidence type="ECO:0000256" key="4">
    <source>
        <dbReference type="ARBA" id="ARBA00023136"/>
    </source>
</evidence>
<dbReference type="GO" id="GO:0055078">
    <property type="term" value="P:sodium ion homeostasis"/>
    <property type="evidence" value="ECO:0007669"/>
    <property type="project" value="TreeGrafter"/>
</dbReference>
<dbReference type="Pfam" id="PF03522">
    <property type="entry name" value="SLC12"/>
    <property type="match status" value="1"/>
</dbReference>
<organism evidence="6 7">
    <name type="scientific">Ladona fulva</name>
    <name type="common">Scarce chaser dragonfly</name>
    <name type="synonym">Libellula fulva</name>
    <dbReference type="NCBI Taxonomy" id="123851"/>
    <lineage>
        <taxon>Eukaryota</taxon>
        <taxon>Metazoa</taxon>
        <taxon>Ecdysozoa</taxon>
        <taxon>Arthropoda</taxon>
        <taxon>Hexapoda</taxon>
        <taxon>Insecta</taxon>
        <taxon>Pterygota</taxon>
        <taxon>Palaeoptera</taxon>
        <taxon>Odonata</taxon>
        <taxon>Epiprocta</taxon>
        <taxon>Anisoptera</taxon>
        <taxon>Libelluloidea</taxon>
        <taxon>Libellulidae</taxon>
        <taxon>Ladona</taxon>
    </lineage>
</organism>
<dbReference type="PANTHER" id="PTHR11827:SF103">
    <property type="entry name" value="SODIUM CHLORIDE COTRANSPORTER 69, ISOFORM E"/>
    <property type="match status" value="1"/>
</dbReference>
<dbReference type="GO" id="GO:0006884">
    <property type="term" value="P:cell volume homeostasis"/>
    <property type="evidence" value="ECO:0007669"/>
    <property type="project" value="TreeGrafter"/>
</dbReference>
<dbReference type="GO" id="GO:0055064">
    <property type="term" value="P:chloride ion homeostasis"/>
    <property type="evidence" value="ECO:0007669"/>
    <property type="project" value="TreeGrafter"/>
</dbReference>
<reference evidence="6" key="2">
    <citation type="submission" date="2017-10" db="EMBL/GenBank/DDBJ databases">
        <title>Ladona fulva Genome sequencing and assembly.</title>
        <authorList>
            <person name="Murali S."/>
            <person name="Richards S."/>
            <person name="Bandaranaike D."/>
            <person name="Bellair M."/>
            <person name="Blankenburg K."/>
            <person name="Chao H."/>
            <person name="Dinh H."/>
            <person name="Doddapaneni H."/>
            <person name="Dugan-Rocha S."/>
            <person name="Elkadiri S."/>
            <person name="Gnanaolivu R."/>
            <person name="Hernandez B."/>
            <person name="Skinner E."/>
            <person name="Javaid M."/>
            <person name="Lee S."/>
            <person name="Li M."/>
            <person name="Ming W."/>
            <person name="Munidasa M."/>
            <person name="Muniz J."/>
            <person name="Nguyen L."/>
            <person name="Hughes D."/>
            <person name="Osuji N."/>
            <person name="Pu L.-L."/>
            <person name="Puazo M."/>
            <person name="Qu C."/>
            <person name="Quiroz J."/>
            <person name="Raj R."/>
            <person name="Weissenberger G."/>
            <person name="Xin Y."/>
            <person name="Zou X."/>
            <person name="Han Y."/>
            <person name="Worley K."/>
            <person name="Muzny D."/>
            <person name="Gibbs R."/>
        </authorList>
    </citation>
    <scope>NUCLEOTIDE SEQUENCE</scope>
    <source>
        <strain evidence="6">Sampled in the wild</strain>
    </source>
</reference>
<dbReference type="AlphaFoldDB" id="A0A8K0P0E7"/>
<reference evidence="6" key="1">
    <citation type="submission" date="2013-04" db="EMBL/GenBank/DDBJ databases">
        <authorList>
            <person name="Qu J."/>
            <person name="Murali S.C."/>
            <person name="Bandaranaike D."/>
            <person name="Bellair M."/>
            <person name="Blankenburg K."/>
            <person name="Chao H."/>
            <person name="Dinh H."/>
            <person name="Doddapaneni H."/>
            <person name="Downs B."/>
            <person name="Dugan-Rocha S."/>
            <person name="Elkadiri S."/>
            <person name="Gnanaolivu R.D."/>
            <person name="Hernandez B."/>
            <person name="Javaid M."/>
            <person name="Jayaseelan J.C."/>
            <person name="Lee S."/>
            <person name="Li M."/>
            <person name="Ming W."/>
            <person name="Munidasa M."/>
            <person name="Muniz J."/>
            <person name="Nguyen L."/>
            <person name="Ongeri F."/>
            <person name="Osuji N."/>
            <person name="Pu L.-L."/>
            <person name="Puazo M."/>
            <person name="Qu C."/>
            <person name="Quiroz J."/>
            <person name="Raj R."/>
            <person name="Weissenberger G."/>
            <person name="Xin Y."/>
            <person name="Zou X."/>
            <person name="Han Y."/>
            <person name="Richards S."/>
            <person name="Worley K."/>
            <person name="Muzny D."/>
            <person name="Gibbs R."/>
        </authorList>
    </citation>
    <scope>NUCLEOTIDE SEQUENCE</scope>
    <source>
        <strain evidence="6">Sampled in the wild</strain>
    </source>
</reference>
<keyword evidence="7" id="KW-1185">Reference proteome</keyword>
<evidence type="ECO:0000259" key="5">
    <source>
        <dbReference type="Pfam" id="PF03522"/>
    </source>
</evidence>
<comment type="caution">
    <text evidence="6">The sequence shown here is derived from an EMBL/GenBank/DDBJ whole genome shotgun (WGS) entry which is preliminary data.</text>
</comment>
<dbReference type="InterPro" id="IPR018491">
    <property type="entry name" value="SLC12_C"/>
</dbReference>
<protein>
    <recommendedName>
        <fullName evidence="5">SLC12A transporter C-terminal domain-containing protein</fullName>
    </recommendedName>
</protein>